<feature type="compositionally biased region" description="Gly residues" evidence="1">
    <location>
        <begin position="564"/>
        <end position="574"/>
    </location>
</feature>
<organism evidence="3 4">
    <name type="scientific">Neonectria ditissima</name>
    <dbReference type="NCBI Taxonomy" id="78410"/>
    <lineage>
        <taxon>Eukaryota</taxon>
        <taxon>Fungi</taxon>
        <taxon>Dikarya</taxon>
        <taxon>Ascomycota</taxon>
        <taxon>Pezizomycotina</taxon>
        <taxon>Sordariomycetes</taxon>
        <taxon>Hypocreomycetidae</taxon>
        <taxon>Hypocreales</taxon>
        <taxon>Nectriaceae</taxon>
        <taxon>Neonectria</taxon>
    </lineage>
</organism>
<comment type="caution">
    <text evidence="3">The sequence shown here is derived from an EMBL/GenBank/DDBJ whole genome shotgun (WGS) entry which is preliminary data.</text>
</comment>
<evidence type="ECO:0000256" key="1">
    <source>
        <dbReference type="SAM" id="MobiDB-lite"/>
    </source>
</evidence>
<reference evidence="3 4" key="1">
    <citation type="submission" date="2015-09" db="EMBL/GenBank/DDBJ databases">
        <title>Draft genome of a European isolate of the apple canker pathogen Neonectria ditissima.</title>
        <authorList>
            <person name="Gomez-Cortecero A."/>
            <person name="Harrison R.J."/>
            <person name="Armitage A.D."/>
        </authorList>
    </citation>
    <scope>NUCLEOTIDE SEQUENCE [LARGE SCALE GENOMIC DNA]</scope>
    <source>
        <strain evidence="3 4">R09/05</strain>
    </source>
</reference>
<feature type="region of interest" description="Disordered" evidence="1">
    <location>
        <begin position="555"/>
        <end position="574"/>
    </location>
</feature>
<dbReference type="InterPro" id="IPR010730">
    <property type="entry name" value="HET"/>
</dbReference>
<dbReference type="EMBL" id="LKCW01000041">
    <property type="protein sequence ID" value="KPM42865.1"/>
    <property type="molecule type" value="Genomic_DNA"/>
</dbReference>
<evidence type="ECO:0000313" key="3">
    <source>
        <dbReference type="EMBL" id="KPM42865.1"/>
    </source>
</evidence>
<dbReference type="PANTHER" id="PTHR10622:SF10">
    <property type="entry name" value="HET DOMAIN-CONTAINING PROTEIN"/>
    <property type="match status" value="1"/>
</dbReference>
<dbReference type="STRING" id="78410.A0A0P7BPQ3"/>
<dbReference type="Pfam" id="PF06985">
    <property type="entry name" value="HET"/>
    <property type="match status" value="1"/>
</dbReference>
<protein>
    <recommendedName>
        <fullName evidence="2">Heterokaryon incompatibility domain-containing protein</fullName>
    </recommendedName>
</protein>
<accession>A0A0P7BPQ3</accession>
<dbReference type="OrthoDB" id="674604at2759"/>
<keyword evidence="4" id="KW-1185">Reference proteome</keyword>
<dbReference type="PANTHER" id="PTHR10622">
    <property type="entry name" value="HET DOMAIN-CONTAINING PROTEIN"/>
    <property type="match status" value="1"/>
</dbReference>
<dbReference type="AlphaFoldDB" id="A0A0P7BPQ3"/>
<sequence length="632" mass="70779">MRLLNTKTLELESVGDEPGKYAILSHTWGQDEVLYDDVRNPERLQEVRWKNSTGYRKVAQACETALKQGFSHVWIDTCCIDKSSSAELSEAINSMFGWYKSATACYAYLSDVTTRPDGTMDNFESSRWFKRGWTLQELLAPDDVEFFDHDWVSLGMRSSLSTRISRITGIGEALLSGRDSSRRKRHNVSLLLHQENVATRMAWAAHRETSRREDTAYSLMGIFGVTMPVLYGEGDKAFLRLQEEMLKTSQDQSMLIWRTPLDTSGAESLRRMHYFADSPKHFNLRTVAGQEDPARFGMMMTARGLEVRVWKCPCRITYSTRTGGTEKADEDRQWLAVLDCSLSSDTLARAAILLEASASGEVAFRRLHPSVIMIIEPKRSGFLMADGEMPGYRNKILSIEYDPEDLKKETIMLESAPDGPGARGVFPFRLTLPPKNSSIQQRAAYTGSRRYISSEHISFMSIDNPIYGVVFLSAGPGREFLIWWGLVELGTAMSLMHDDRGAPRLWDNSIPVCFVQAWANLTGSAEFHPELADQLAGDILNEEIRLPWLKGSTPQAVDAEDGGQDLGGSGGNGVRTGRPMISSAVIGLFMQRARPEIESVCAGVTVRATMKRDEFLGRLACELEVEVVENDR</sequence>
<evidence type="ECO:0000313" key="4">
    <source>
        <dbReference type="Proteomes" id="UP000050424"/>
    </source>
</evidence>
<name>A0A0P7BPQ3_9HYPO</name>
<gene>
    <name evidence="3" type="ORF">AK830_g3713</name>
</gene>
<proteinExistence type="predicted"/>
<evidence type="ECO:0000259" key="2">
    <source>
        <dbReference type="Pfam" id="PF06985"/>
    </source>
</evidence>
<feature type="domain" description="Heterokaryon incompatibility" evidence="2">
    <location>
        <begin position="21"/>
        <end position="112"/>
    </location>
</feature>
<dbReference type="Proteomes" id="UP000050424">
    <property type="component" value="Unassembled WGS sequence"/>
</dbReference>